<dbReference type="InParanoid" id="A0A1C7N6U3"/>
<comment type="caution">
    <text evidence="1">The sequence shown here is derived from an EMBL/GenBank/DDBJ whole genome shotgun (WGS) entry which is preliminary data.</text>
</comment>
<keyword evidence="2" id="KW-1185">Reference proteome</keyword>
<evidence type="ECO:0000313" key="1">
    <source>
        <dbReference type="EMBL" id="OBZ84777.1"/>
    </source>
</evidence>
<name>A0A1C7N6U3_9FUNG</name>
<dbReference type="Proteomes" id="UP000093000">
    <property type="component" value="Unassembled WGS sequence"/>
</dbReference>
<organism evidence="1 2">
    <name type="scientific">Choanephora cucurbitarum</name>
    <dbReference type="NCBI Taxonomy" id="101091"/>
    <lineage>
        <taxon>Eukaryota</taxon>
        <taxon>Fungi</taxon>
        <taxon>Fungi incertae sedis</taxon>
        <taxon>Mucoromycota</taxon>
        <taxon>Mucoromycotina</taxon>
        <taxon>Mucoromycetes</taxon>
        <taxon>Mucorales</taxon>
        <taxon>Mucorineae</taxon>
        <taxon>Choanephoraceae</taxon>
        <taxon>Choanephoroideae</taxon>
        <taxon>Choanephora</taxon>
    </lineage>
</organism>
<accession>A0A1C7N6U3</accession>
<gene>
    <name evidence="1" type="ORF">A0J61_07174</name>
</gene>
<dbReference type="AlphaFoldDB" id="A0A1C7N6U3"/>
<sequence>MLKLALLSEDGQGSIYDECDAEDTDILFDEQKGSYALEQLRAGQAGSWSTKGEKAMALKPNTKVLINTIIVAMFSLRIVNLHI</sequence>
<protein>
    <submittedName>
        <fullName evidence="1">Uncharacterized protein</fullName>
    </submittedName>
</protein>
<proteinExistence type="predicted"/>
<dbReference type="EMBL" id="LUGH01000470">
    <property type="protein sequence ID" value="OBZ84777.1"/>
    <property type="molecule type" value="Genomic_DNA"/>
</dbReference>
<reference evidence="1 2" key="1">
    <citation type="submission" date="2016-03" db="EMBL/GenBank/DDBJ databases">
        <title>Choanephora cucurbitarum.</title>
        <authorList>
            <person name="Min B."/>
            <person name="Park H."/>
            <person name="Park J.-H."/>
            <person name="Shin H.-D."/>
            <person name="Choi I.-G."/>
        </authorList>
    </citation>
    <scope>NUCLEOTIDE SEQUENCE [LARGE SCALE GENOMIC DNA]</scope>
    <source>
        <strain evidence="1 2">KUS-F28377</strain>
    </source>
</reference>
<evidence type="ECO:0000313" key="2">
    <source>
        <dbReference type="Proteomes" id="UP000093000"/>
    </source>
</evidence>